<keyword evidence="4 10" id="KW-1003">Cell membrane</keyword>
<comment type="similarity">
    <text evidence="2 10">Belongs to the MscL family.</text>
</comment>
<reference evidence="11" key="1">
    <citation type="submission" date="2023-03" db="EMBL/GenBank/DDBJ databases">
        <title>Edaphobacter sp.</title>
        <authorList>
            <person name="Huber K.J."/>
            <person name="Papendorf J."/>
            <person name="Pilke C."/>
            <person name="Bunk B."/>
            <person name="Sproeer C."/>
            <person name="Pester M."/>
        </authorList>
    </citation>
    <scope>NUCLEOTIDE SEQUENCE</scope>
    <source>
        <strain evidence="11">DSM 110680</strain>
    </source>
</reference>
<evidence type="ECO:0000256" key="1">
    <source>
        <dbReference type="ARBA" id="ARBA00004651"/>
    </source>
</evidence>
<evidence type="ECO:0000256" key="10">
    <source>
        <dbReference type="HAMAP-Rule" id="MF_00115"/>
    </source>
</evidence>
<dbReference type="InterPro" id="IPR001185">
    <property type="entry name" value="MS_channel"/>
</dbReference>
<evidence type="ECO:0000256" key="5">
    <source>
        <dbReference type="ARBA" id="ARBA00022692"/>
    </source>
</evidence>
<dbReference type="HAMAP" id="MF_00115">
    <property type="entry name" value="MscL"/>
    <property type="match status" value="1"/>
</dbReference>
<dbReference type="NCBIfam" id="TIGR00220">
    <property type="entry name" value="mscL"/>
    <property type="match status" value="1"/>
</dbReference>
<comment type="function">
    <text evidence="10">Channel that opens in response to stretch forces in the membrane lipid bilayer. May participate in the regulation of osmotic pressure changes within the cell.</text>
</comment>
<dbReference type="Pfam" id="PF01741">
    <property type="entry name" value="MscL"/>
    <property type="match status" value="1"/>
</dbReference>
<evidence type="ECO:0000256" key="4">
    <source>
        <dbReference type="ARBA" id="ARBA00022475"/>
    </source>
</evidence>
<evidence type="ECO:0000256" key="7">
    <source>
        <dbReference type="ARBA" id="ARBA00023065"/>
    </source>
</evidence>
<evidence type="ECO:0000256" key="9">
    <source>
        <dbReference type="ARBA" id="ARBA00023303"/>
    </source>
</evidence>
<dbReference type="GO" id="GO:0005886">
    <property type="term" value="C:plasma membrane"/>
    <property type="evidence" value="ECO:0007669"/>
    <property type="project" value="UniProtKB-SubCell"/>
</dbReference>
<dbReference type="InterPro" id="IPR036019">
    <property type="entry name" value="MscL_channel"/>
</dbReference>
<proteinExistence type="inferred from homology"/>
<dbReference type="AlphaFoldDB" id="A0AAU7DMI4"/>
<evidence type="ECO:0000313" key="11">
    <source>
        <dbReference type="EMBL" id="XBH19357.1"/>
    </source>
</evidence>
<evidence type="ECO:0000256" key="6">
    <source>
        <dbReference type="ARBA" id="ARBA00022989"/>
    </source>
</evidence>
<dbReference type="SUPFAM" id="SSF81330">
    <property type="entry name" value="Gated mechanosensitive channel"/>
    <property type="match status" value="1"/>
</dbReference>
<comment type="subunit">
    <text evidence="10">Homopentamer.</text>
</comment>
<keyword evidence="7 10" id="KW-0406">Ion transport</keyword>
<dbReference type="RefSeq" id="WP_348264573.1">
    <property type="nucleotide sequence ID" value="NZ_CP121196.1"/>
</dbReference>
<gene>
    <name evidence="10 11" type="primary">mscL</name>
    <name evidence="11" type="ORF">P8935_08575</name>
</gene>
<evidence type="ECO:0000256" key="2">
    <source>
        <dbReference type="ARBA" id="ARBA00007254"/>
    </source>
</evidence>
<sequence length="130" mass="13935">MLKGFRDFVLRGNVLDLAVGVIIGGAFGTVVASLVKDIFTPFIGNLVGKPDFSAIQYNHIMIGNFLNALIAFLMVAAAVYFFIVVPANALMARFHKPVPDTPPATKVCPECLSDIPIAAKRCSHCTQLVA</sequence>
<keyword evidence="5 10" id="KW-0812">Transmembrane</keyword>
<dbReference type="PANTHER" id="PTHR30266:SF2">
    <property type="entry name" value="LARGE-CONDUCTANCE MECHANOSENSITIVE CHANNEL"/>
    <property type="match status" value="1"/>
</dbReference>
<organism evidence="11">
    <name type="scientific">Telmatobacter sp. DSM 110680</name>
    <dbReference type="NCBI Taxonomy" id="3036704"/>
    <lineage>
        <taxon>Bacteria</taxon>
        <taxon>Pseudomonadati</taxon>
        <taxon>Acidobacteriota</taxon>
        <taxon>Terriglobia</taxon>
        <taxon>Terriglobales</taxon>
        <taxon>Acidobacteriaceae</taxon>
        <taxon>Telmatobacter</taxon>
    </lineage>
</organism>
<dbReference type="PROSITE" id="PS01327">
    <property type="entry name" value="MSCL"/>
    <property type="match status" value="1"/>
</dbReference>
<feature type="transmembrane region" description="Helical" evidence="10">
    <location>
        <begin position="12"/>
        <end position="35"/>
    </location>
</feature>
<keyword evidence="8 10" id="KW-0472">Membrane</keyword>
<feature type="transmembrane region" description="Helical" evidence="10">
    <location>
        <begin position="65"/>
        <end position="87"/>
    </location>
</feature>
<dbReference type="PANTHER" id="PTHR30266">
    <property type="entry name" value="MECHANOSENSITIVE CHANNEL MSCL"/>
    <property type="match status" value="1"/>
</dbReference>
<comment type="subcellular location">
    <subcellularLocation>
        <location evidence="1 10">Cell membrane</location>
        <topology evidence="1 10">Multi-pass membrane protein</topology>
    </subcellularLocation>
</comment>
<accession>A0AAU7DMI4</accession>
<evidence type="ECO:0000256" key="3">
    <source>
        <dbReference type="ARBA" id="ARBA00022448"/>
    </source>
</evidence>
<protein>
    <recommendedName>
        <fullName evidence="10">Large-conductance mechanosensitive channel</fullName>
    </recommendedName>
</protein>
<keyword evidence="9 10" id="KW-0407">Ion channel</keyword>
<dbReference type="GO" id="GO:0008381">
    <property type="term" value="F:mechanosensitive monoatomic ion channel activity"/>
    <property type="evidence" value="ECO:0007669"/>
    <property type="project" value="UniProtKB-UniRule"/>
</dbReference>
<dbReference type="PRINTS" id="PR01264">
    <property type="entry name" value="MECHCHANNEL"/>
</dbReference>
<evidence type="ECO:0000256" key="8">
    <source>
        <dbReference type="ARBA" id="ARBA00023136"/>
    </source>
</evidence>
<keyword evidence="3 10" id="KW-0813">Transport</keyword>
<name>A0AAU7DMI4_9BACT</name>
<dbReference type="Gene3D" id="1.10.1200.120">
    <property type="entry name" value="Large-conductance mechanosensitive channel, MscL, domain 1"/>
    <property type="match status" value="1"/>
</dbReference>
<keyword evidence="6 10" id="KW-1133">Transmembrane helix</keyword>
<dbReference type="EMBL" id="CP121196">
    <property type="protein sequence ID" value="XBH19357.1"/>
    <property type="molecule type" value="Genomic_DNA"/>
</dbReference>
<dbReference type="InterPro" id="IPR037673">
    <property type="entry name" value="MSC/AndL"/>
</dbReference>
<dbReference type="InterPro" id="IPR019823">
    <property type="entry name" value="Mechanosensitive_channel_CS"/>
</dbReference>